<organism evidence="2 3">
    <name type="scientific">Leucobacter triazinivorans</name>
    <dbReference type="NCBI Taxonomy" id="1784719"/>
    <lineage>
        <taxon>Bacteria</taxon>
        <taxon>Bacillati</taxon>
        <taxon>Actinomycetota</taxon>
        <taxon>Actinomycetes</taxon>
        <taxon>Micrococcales</taxon>
        <taxon>Microbacteriaceae</taxon>
        <taxon>Leucobacter</taxon>
    </lineage>
</organism>
<keyword evidence="1" id="KW-0732">Signal</keyword>
<accession>A0A4P6KBD8</accession>
<dbReference type="OrthoDB" id="5144412at2"/>
<sequence>MWHIKTSQKSQKKVHLLRILSSVLVAVAALLGAAVPAQAETAAPSTPLTLMVQNTDGTWTPVDLDGAGAVRNPDAGAPIGPAEQGPSPMLIDFNQWTACWVQNKSTAVFATYSWLKPNSTYTNVTLQCGNNSYGYKHIVAQNHDDHWNAKLTAAKNAGWDSQNYRVYTWDDLMHIVTASLLGTAGGYYSENSTSQKACRNGSYGLWSTQTHQLVYTFRAEAVWSMNNKRIITSYPSSRQVCNA</sequence>
<dbReference type="AlphaFoldDB" id="A0A4P6KBD8"/>
<evidence type="ECO:0000313" key="3">
    <source>
        <dbReference type="Proteomes" id="UP000289260"/>
    </source>
</evidence>
<keyword evidence="3" id="KW-1185">Reference proteome</keyword>
<name>A0A4P6KBD8_9MICO</name>
<gene>
    <name evidence="2" type="ORF">EVS81_00015</name>
</gene>
<reference evidence="2 3" key="1">
    <citation type="submission" date="2019-02" db="EMBL/GenBank/DDBJ databases">
        <authorList>
            <person name="Sun L."/>
            <person name="Pan D."/>
            <person name="Wu X."/>
        </authorList>
    </citation>
    <scope>NUCLEOTIDE SEQUENCE [LARGE SCALE GENOMIC DNA]</scope>
    <source>
        <strain evidence="2 3">JW-1</strain>
    </source>
</reference>
<dbReference type="EMBL" id="CP035806">
    <property type="protein sequence ID" value="QBE47422.1"/>
    <property type="molecule type" value="Genomic_DNA"/>
</dbReference>
<evidence type="ECO:0008006" key="4">
    <source>
        <dbReference type="Google" id="ProtNLM"/>
    </source>
</evidence>
<evidence type="ECO:0000256" key="1">
    <source>
        <dbReference type="SAM" id="SignalP"/>
    </source>
</evidence>
<evidence type="ECO:0000313" key="2">
    <source>
        <dbReference type="EMBL" id="QBE47422.1"/>
    </source>
</evidence>
<proteinExistence type="predicted"/>
<feature type="chain" id="PRO_5020981242" description="DUF2599 domain-containing protein" evidence="1">
    <location>
        <begin position="40"/>
        <end position="243"/>
    </location>
</feature>
<feature type="signal peptide" evidence="1">
    <location>
        <begin position="1"/>
        <end position="39"/>
    </location>
</feature>
<dbReference type="RefSeq" id="WP_130108581.1">
    <property type="nucleotide sequence ID" value="NZ_CP035806.1"/>
</dbReference>
<dbReference type="KEGG" id="ltr:EVS81_00015"/>
<protein>
    <recommendedName>
        <fullName evidence="4">DUF2599 domain-containing protein</fullName>
    </recommendedName>
</protein>
<dbReference type="Proteomes" id="UP000289260">
    <property type="component" value="Chromosome"/>
</dbReference>